<dbReference type="Proteomes" id="UP001250656">
    <property type="component" value="Unassembled WGS sequence"/>
</dbReference>
<evidence type="ECO:0000313" key="2">
    <source>
        <dbReference type="EMBL" id="MDT7829826.1"/>
    </source>
</evidence>
<feature type="chain" id="PRO_5045332630" description="RxLR effector protein" evidence="1">
    <location>
        <begin position="20"/>
        <end position="85"/>
    </location>
</feature>
<comment type="caution">
    <text evidence="2">The sequence shown here is derived from an EMBL/GenBank/DDBJ whole genome shotgun (WGS) entry which is preliminary data.</text>
</comment>
<keyword evidence="3" id="KW-1185">Reference proteome</keyword>
<gene>
    <name evidence="2" type="ORF">RQM65_14220</name>
</gene>
<reference evidence="2 3" key="1">
    <citation type="submission" date="2023-09" db="EMBL/GenBank/DDBJ databases">
        <title>Novel taxa isolated from Blanes Bay.</title>
        <authorList>
            <person name="Rey-Velasco X."/>
            <person name="Lucena T."/>
        </authorList>
    </citation>
    <scope>NUCLEOTIDE SEQUENCE [LARGE SCALE GENOMIC DNA]</scope>
    <source>
        <strain evidence="2 3">S334</strain>
    </source>
</reference>
<name>A0ABU3L7V6_9FLAO</name>
<proteinExistence type="predicted"/>
<organism evidence="2 3">
    <name type="scientific">Pricia mediterranea</name>
    <dbReference type="NCBI Taxonomy" id="3076079"/>
    <lineage>
        <taxon>Bacteria</taxon>
        <taxon>Pseudomonadati</taxon>
        <taxon>Bacteroidota</taxon>
        <taxon>Flavobacteriia</taxon>
        <taxon>Flavobacteriales</taxon>
        <taxon>Flavobacteriaceae</taxon>
        <taxon>Pricia</taxon>
    </lineage>
</organism>
<protein>
    <recommendedName>
        <fullName evidence="4">RxLR effector protein</fullName>
    </recommendedName>
</protein>
<evidence type="ECO:0000313" key="3">
    <source>
        <dbReference type="Proteomes" id="UP001250656"/>
    </source>
</evidence>
<dbReference type="EMBL" id="JAVTTP010000001">
    <property type="protein sequence ID" value="MDT7829826.1"/>
    <property type="molecule type" value="Genomic_DNA"/>
</dbReference>
<keyword evidence="1" id="KW-0732">Signal</keyword>
<evidence type="ECO:0008006" key="4">
    <source>
        <dbReference type="Google" id="ProtNLM"/>
    </source>
</evidence>
<feature type="signal peptide" evidence="1">
    <location>
        <begin position="1"/>
        <end position="19"/>
    </location>
</feature>
<dbReference type="RefSeq" id="WP_314016036.1">
    <property type="nucleotide sequence ID" value="NZ_JAVTTP010000001.1"/>
</dbReference>
<sequence>MRCILTLVTLTVFSFNVTAMVDPAQENNRNNQTDERIFKRPVVSTSFDRISPTASTGTTILYKMRDNIIRRELSFTLGKKWMKWA</sequence>
<accession>A0ABU3L7V6</accession>
<evidence type="ECO:0000256" key="1">
    <source>
        <dbReference type="SAM" id="SignalP"/>
    </source>
</evidence>